<name>A0A6J4NAA6_9CYAN</name>
<sequence length="59" mass="6669">MLHSQVFPGLWLNVEAMLQGEMRSVLAVLQTGIESAEHQAFVQQLELQDKPSQAHDRPQ</sequence>
<proteinExistence type="predicted"/>
<organism evidence="1">
    <name type="scientific">uncultured Leptolyngbya sp</name>
    <dbReference type="NCBI Taxonomy" id="332963"/>
    <lineage>
        <taxon>Bacteria</taxon>
        <taxon>Bacillati</taxon>
        <taxon>Cyanobacteriota</taxon>
        <taxon>Cyanophyceae</taxon>
        <taxon>Leptolyngbyales</taxon>
        <taxon>Leptolyngbyaceae</taxon>
        <taxon>Leptolyngbya group</taxon>
        <taxon>Leptolyngbya</taxon>
        <taxon>environmental samples</taxon>
    </lineage>
</organism>
<evidence type="ECO:0000313" key="1">
    <source>
        <dbReference type="EMBL" id="CAA9377256.1"/>
    </source>
</evidence>
<protein>
    <submittedName>
        <fullName evidence="1">Uncharacterized protein</fullName>
    </submittedName>
</protein>
<reference evidence="1" key="1">
    <citation type="submission" date="2020-02" db="EMBL/GenBank/DDBJ databases">
        <authorList>
            <person name="Meier V. D."/>
        </authorList>
    </citation>
    <scope>NUCLEOTIDE SEQUENCE</scope>
    <source>
        <strain evidence="1">AVDCRST_MAG94</strain>
    </source>
</reference>
<accession>A0A6J4NAA6</accession>
<dbReference type="EMBL" id="CADCTY010001596">
    <property type="protein sequence ID" value="CAA9377256.1"/>
    <property type="molecule type" value="Genomic_DNA"/>
</dbReference>
<dbReference type="AlphaFoldDB" id="A0A6J4NAA6"/>
<gene>
    <name evidence="1" type="ORF">AVDCRST_MAG94-4633</name>
</gene>